<evidence type="ECO:0000313" key="8">
    <source>
        <dbReference type="EMBL" id="MBP1953341.1"/>
    </source>
</evidence>
<evidence type="ECO:0000313" key="9">
    <source>
        <dbReference type="Proteomes" id="UP000614609"/>
    </source>
</evidence>
<keyword evidence="4 6" id="KW-1133">Transmembrane helix</keyword>
<feature type="transmembrane region" description="Helical" evidence="6">
    <location>
        <begin position="36"/>
        <end position="54"/>
    </location>
</feature>
<keyword evidence="5 6" id="KW-0472">Membrane</keyword>
<feature type="transmembrane region" description="Helical" evidence="6">
    <location>
        <begin position="150"/>
        <end position="168"/>
    </location>
</feature>
<evidence type="ECO:0000256" key="4">
    <source>
        <dbReference type="ARBA" id="ARBA00022989"/>
    </source>
</evidence>
<sequence length="467" mass="49656">MKIGQTSAVYFLSNIGTSVLGFLAMLYLTHNLAEDLLASYFLVVAILIWLNVLFGRTIQRAVSKRLSETGDDGYVGAGLLMQAVVGVVIVFALLAFRGWMNGYFRAPATVPLVGLVAVTFAFSFVQEVLKGQHDVHIAALLQPLDRGVRSILQITVAVLGLGLSALLVGYGVASFVGVAVGVTYLSVGVYQPTREHVASLLEFIRYSWLGMLGSRAFASMDTVILGLLIATSSFITYYEIAWNIASVLGIFGVALSETLFPEISKLGAEGENDRIRTLLEDAVAYAGLFLLPGIVGTALIGSRVLRLYGASYAKASTVLLVLVFARVVYAYESQFLSALDALDRPDLAFRVNGVFVAANLGGNLVLVYRYGWVGAAVATAGSTALALVISYYYLDSVLGIGIPYGELGQQVTAAIAMGTVVYAIETVIDRGSVGTVALVVIGAAVYFAVLVGISKHFRTTVARNLPV</sequence>
<feature type="transmembrane region" description="Helical" evidence="6">
    <location>
        <begin position="282"/>
        <end position="300"/>
    </location>
</feature>
<dbReference type="InterPro" id="IPR050833">
    <property type="entry name" value="Poly_Biosynth_Transport"/>
</dbReference>
<keyword evidence="3 6" id="KW-0812">Transmembrane</keyword>
<dbReference type="GO" id="GO:0005886">
    <property type="term" value="C:plasma membrane"/>
    <property type="evidence" value="ECO:0007669"/>
    <property type="project" value="UniProtKB-SubCell"/>
</dbReference>
<dbReference type="EMBL" id="BMOO01000003">
    <property type="protein sequence ID" value="GGM66072.1"/>
    <property type="molecule type" value="Genomic_DNA"/>
</dbReference>
<evidence type="ECO:0000313" key="7">
    <source>
        <dbReference type="EMBL" id="GGM66072.1"/>
    </source>
</evidence>
<dbReference type="PANTHER" id="PTHR30250:SF28">
    <property type="entry name" value="POLYSACCHARIDE BIOSYNTHESIS PROTEIN"/>
    <property type="match status" value="1"/>
</dbReference>
<evidence type="ECO:0000256" key="2">
    <source>
        <dbReference type="ARBA" id="ARBA00022475"/>
    </source>
</evidence>
<dbReference type="AlphaFoldDB" id="A0A830FY97"/>
<keyword evidence="2" id="KW-1003">Cell membrane</keyword>
<feature type="transmembrane region" description="Helical" evidence="6">
    <location>
        <begin position="347"/>
        <end position="366"/>
    </location>
</feature>
<protein>
    <submittedName>
        <fullName evidence="8">O-antigen/teichoic acid export membrane protein</fullName>
    </submittedName>
    <submittedName>
        <fullName evidence="7">Polysaccharide biosynthesis protein</fullName>
    </submittedName>
</protein>
<evidence type="ECO:0000256" key="6">
    <source>
        <dbReference type="SAM" id="Phobius"/>
    </source>
</evidence>
<feature type="transmembrane region" description="Helical" evidence="6">
    <location>
        <begin position="372"/>
        <end position="394"/>
    </location>
</feature>
<name>A0A830FY97_9EURY</name>
<feature type="transmembrane region" description="Helical" evidence="6">
    <location>
        <begin position="240"/>
        <end position="261"/>
    </location>
</feature>
<feature type="transmembrane region" description="Helical" evidence="6">
    <location>
        <begin position="312"/>
        <end position="331"/>
    </location>
</feature>
<feature type="transmembrane region" description="Helical" evidence="6">
    <location>
        <begin position="212"/>
        <end position="234"/>
    </location>
</feature>
<reference evidence="8" key="3">
    <citation type="submission" date="2021-03" db="EMBL/GenBank/DDBJ databases">
        <title>Genomic Encyclopedia of Type Strains, Phase IV (KMG-IV): sequencing the most valuable type-strain genomes for metagenomic binning, comparative biology and taxonomic classification.</title>
        <authorList>
            <person name="Goeker M."/>
        </authorList>
    </citation>
    <scope>NUCLEOTIDE SEQUENCE</scope>
    <source>
        <strain evidence="8">DSM 22443</strain>
    </source>
</reference>
<reference evidence="7" key="1">
    <citation type="journal article" date="2014" name="Int. J. Syst. Evol. Microbiol.">
        <title>Complete genome sequence of Corynebacterium casei LMG S-19264T (=DSM 44701T), isolated from a smear-ripened cheese.</title>
        <authorList>
            <consortium name="US DOE Joint Genome Institute (JGI-PGF)"/>
            <person name="Walter F."/>
            <person name="Albersmeier A."/>
            <person name="Kalinowski J."/>
            <person name="Ruckert C."/>
        </authorList>
    </citation>
    <scope>NUCLEOTIDE SEQUENCE</scope>
    <source>
        <strain evidence="7">JCM 16108</strain>
    </source>
</reference>
<comment type="caution">
    <text evidence="7">The sequence shown here is derived from an EMBL/GenBank/DDBJ whole genome shotgun (WGS) entry which is preliminary data.</text>
</comment>
<dbReference type="InterPro" id="IPR002797">
    <property type="entry name" value="Polysacc_synth"/>
</dbReference>
<reference evidence="7" key="2">
    <citation type="submission" date="2020-09" db="EMBL/GenBank/DDBJ databases">
        <authorList>
            <person name="Sun Q."/>
            <person name="Ohkuma M."/>
        </authorList>
    </citation>
    <scope>NUCLEOTIDE SEQUENCE</scope>
    <source>
        <strain evidence="7">JCM 16108</strain>
    </source>
</reference>
<dbReference type="EMBL" id="JAGGKO010000001">
    <property type="protein sequence ID" value="MBP1953341.1"/>
    <property type="molecule type" value="Genomic_DNA"/>
</dbReference>
<dbReference type="OrthoDB" id="112053at2157"/>
<dbReference type="Proteomes" id="UP000614609">
    <property type="component" value="Unassembled WGS sequence"/>
</dbReference>
<evidence type="ECO:0000256" key="1">
    <source>
        <dbReference type="ARBA" id="ARBA00004651"/>
    </source>
</evidence>
<feature type="transmembrane region" description="Helical" evidence="6">
    <location>
        <begin position="108"/>
        <end position="129"/>
    </location>
</feature>
<proteinExistence type="predicted"/>
<comment type="subcellular location">
    <subcellularLocation>
        <location evidence="1">Cell membrane</location>
        <topology evidence="1">Multi-pass membrane protein</topology>
    </subcellularLocation>
</comment>
<dbReference type="RefSeq" id="WP_188871532.1">
    <property type="nucleotide sequence ID" value="NZ_BMOO01000003.1"/>
</dbReference>
<feature type="transmembrane region" description="Helical" evidence="6">
    <location>
        <begin position="436"/>
        <end position="453"/>
    </location>
</feature>
<feature type="transmembrane region" description="Helical" evidence="6">
    <location>
        <begin position="7"/>
        <end position="30"/>
    </location>
</feature>
<dbReference type="Pfam" id="PF01943">
    <property type="entry name" value="Polysacc_synt"/>
    <property type="match status" value="1"/>
</dbReference>
<evidence type="ECO:0000256" key="5">
    <source>
        <dbReference type="ARBA" id="ARBA00023136"/>
    </source>
</evidence>
<dbReference type="PANTHER" id="PTHR30250">
    <property type="entry name" value="PST FAMILY PREDICTED COLANIC ACID TRANSPORTER"/>
    <property type="match status" value="1"/>
</dbReference>
<evidence type="ECO:0000256" key="3">
    <source>
        <dbReference type="ARBA" id="ARBA00022692"/>
    </source>
</evidence>
<dbReference type="Proteomes" id="UP000765891">
    <property type="component" value="Unassembled WGS sequence"/>
</dbReference>
<keyword evidence="9" id="KW-1185">Reference proteome</keyword>
<accession>A0A830FY97</accession>
<gene>
    <name evidence="7" type="ORF">GCM10009017_15170</name>
    <name evidence="8" type="ORF">J2752_000222</name>
</gene>
<feature type="transmembrane region" description="Helical" evidence="6">
    <location>
        <begin position="74"/>
        <end position="96"/>
    </location>
</feature>
<organism evidence="7 9">
    <name type="scientific">Halarchaeum rubridurum</name>
    <dbReference type="NCBI Taxonomy" id="489911"/>
    <lineage>
        <taxon>Archaea</taxon>
        <taxon>Methanobacteriati</taxon>
        <taxon>Methanobacteriota</taxon>
        <taxon>Stenosarchaea group</taxon>
        <taxon>Halobacteria</taxon>
        <taxon>Halobacteriales</taxon>
        <taxon>Halobacteriaceae</taxon>
    </lineage>
</organism>